<keyword evidence="2" id="KW-1185">Reference proteome</keyword>
<accession>A0A1C0U348</accession>
<dbReference type="RefSeq" id="WP_083195625.1">
    <property type="nucleotide sequence ID" value="NZ_CAWMQZ010000087.1"/>
</dbReference>
<dbReference type="Pfam" id="PF13997">
    <property type="entry name" value="YqjK"/>
    <property type="match status" value="1"/>
</dbReference>
<protein>
    <submittedName>
        <fullName evidence="1">Uncharacterized protein</fullName>
    </submittedName>
</protein>
<dbReference type="PATRIC" id="fig|286156.4.peg.2752"/>
<evidence type="ECO:0000313" key="1">
    <source>
        <dbReference type="EMBL" id="OCQ52360.1"/>
    </source>
</evidence>
<organism evidence="1 2">
    <name type="scientific">Photorhabdus australis subsp. thailandensis</name>
    <dbReference type="NCBI Taxonomy" id="2805096"/>
    <lineage>
        <taxon>Bacteria</taxon>
        <taxon>Pseudomonadati</taxon>
        <taxon>Pseudomonadota</taxon>
        <taxon>Gammaproteobacteria</taxon>
        <taxon>Enterobacterales</taxon>
        <taxon>Morganellaceae</taxon>
        <taxon>Photorhabdus</taxon>
    </lineage>
</organism>
<dbReference type="AlphaFoldDB" id="A0A1C0U348"/>
<gene>
    <name evidence="1" type="ORF">Ppb6_02434</name>
</gene>
<dbReference type="STRING" id="286156.Ppb6_02434"/>
<proteinExistence type="predicted"/>
<reference evidence="1 2" key="1">
    <citation type="submission" date="2015-12" db="EMBL/GenBank/DDBJ databases">
        <title>Genome comparisons provide insights into the role of secondary metabolites in the pathogenic phase of the Photorhabdus life cycle.</title>
        <authorList>
            <person name="Tobias N.J."/>
            <person name="Mishra B."/>
            <person name="Gupta D.K."/>
            <person name="Thines M."/>
            <person name="Stinear T.P."/>
            <person name="Bode H.B."/>
        </authorList>
    </citation>
    <scope>NUCLEOTIDE SEQUENCE [LARGE SCALE GENOMIC DNA]</scope>
    <source>
        <strain evidence="1 2">PB68.1</strain>
    </source>
</reference>
<dbReference type="Proteomes" id="UP000093476">
    <property type="component" value="Unassembled WGS sequence"/>
</dbReference>
<sequence>MSKLNQKRGLKKQQLLRNIQQQRLELSNNAQLWKNLTEPYDKSWQKLLSLKPYLQIGVSVISLYDLRHPVEFYRLAHHIIRALKWK</sequence>
<name>A0A1C0U348_9GAMM</name>
<dbReference type="InterPro" id="IPR025612">
    <property type="entry name" value="YqjK"/>
</dbReference>
<comment type="caution">
    <text evidence="1">The sequence shown here is derived from an EMBL/GenBank/DDBJ whole genome shotgun (WGS) entry which is preliminary data.</text>
</comment>
<evidence type="ECO:0000313" key="2">
    <source>
        <dbReference type="Proteomes" id="UP000093476"/>
    </source>
</evidence>
<dbReference type="EMBL" id="LOMY01000087">
    <property type="protein sequence ID" value="OCQ52360.1"/>
    <property type="molecule type" value="Genomic_DNA"/>
</dbReference>